<reference evidence="1 2" key="1">
    <citation type="submission" date="2017-02" db="EMBL/GenBank/DDBJ databases">
        <title>Genomic diversity within the haloalkaliphilic genus Thioalkalivibrio.</title>
        <authorList>
            <person name="Ahn A.-C."/>
            <person name="Meier-Kolthoff J."/>
            <person name="Overmars L."/>
            <person name="Richter M."/>
            <person name="Woyke T."/>
            <person name="Sorokin D.Y."/>
            <person name="Muyzer G."/>
        </authorList>
    </citation>
    <scope>NUCLEOTIDE SEQUENCE [LARGE SCALE GENOMIC DNA]</scope>
    <source>
        <strain evidence="1 2">HL17</strain>
    </source>
</reference>
<dbReference type="InterPro" id="IPR032066">
    <property type="entry name" value="GP3_package"/>
</dbReference>
<organism evidence="1 2">
    <name type="scientific">Thioalkalivibrio halophilus</name>
    <dbReference type="NCBI Taxonomy" id="252474"/>
    <lineage>
        <taxon>Bacteria</taxon>
        <taxon>Pseudomonadati</taxon>
        <taxon>Pseudomonadota</taxon>
        <taxon>Gammaproteobacteria</taxon>
        <taxon>Chromatiales</taxon>
        <taxon>Ectothiorhodospiraceae</taxon>
        <taxon>Thioalkalivibrio</taxon>
    </lineage>
</organism>
<protein>
    <submittedName>
        <fullName evidence="1">Uncharacterized protein</fullName>
    </submittedName>
</protein>
<sequence length="142" mass="15192">MAGRPTKYTEDMQARADAYVDGGFGDCGDVVPSRAGLALELGVSRSTLAQWEKAYPEFSATLDRLKAAQERLSLNGGLRGELNAPIVKLLLANHGYGDKVTQAHVSPDGSMPPPPRIDASKLTDEQLEALTEALEIPGEEMP</sequence>
<keyword evidence="2" id="KW-1185">Reference proteome</keyword>
<accession>A0A1V2ZZU2</accession>
<proteinExistence type="predicted"/>
<name>A0A1V2ZZU2_9GAMM</name>
<dbReference type="CDD" id="cd00093">
    <property type="entry name" value="HTH_XRE"/>
    <property type="match status" value="1"/>
</dbReference>
<dbReference type="OrthoDB" id="6464700at2"/>
<evidence type="ECO:0000313" key="1">
    <source>
        <dbReference type="EMBL" id="OOC10589.1"/>
    </source>
</evidence>
<dbReference type="Proteomes" id="UP000189177">
    <property type="component" value="Unassembled WGS sequence"/>
</dbReference>
<dbReference type="RefSeq" id="WP_077243920.1">
    <property type="nucleotide sequence ID" value="NZ_MUZR01000013.1"/>
</dbReference>
<dbReference type="EMBL" id="MUZR01000013">
    <property type="protein sequence ID" value="OOC10589.1"/>
    <property type="molecule type" value="Genomic_DNA"/>
</dbReference>
<comment type="caution">
    <text evidence="1">The sequence shown here is derived from an EMBL/GenBank/DDBJ whole genome shotgun (WGS) entry which is preliminary data.</text>
</comment>
<dbReference type="InterPro" id="IPR001387">
    <property type="entry name" value="Cro/C1-type_HTH"/>
</dbReference>
<gene>
    <name evidence="1" type="ORF">B1A74_04730</name>
</gene>
<dbReference type="Pfam" id="PF16677">
    <property type="entry name" value="GP3_package"/>
    <property type="match status" value="1"/>
</dbReference>
<dbReference type="AlphaFoldDB" id="A0A1V2ZZU2"/>
<evidence type="ECO:0000313" key="2">
    <source>
        <dbReference type="Proteomes" id="UP000189177"/>
    </source>
</evidence>